<accession>A0A8S9SL68</accession>
<evidence type="ECO:0000313" key="1">
    <source>
        <dbReference type="EMBL" id="KAF3602286.1"/>
    </source>
</evidence>
<comment type="caution">
    <text evidence="1">The sequence shown here is derived from an EMBL/GenBank/DDBJ whole genome shotgun (WGS) entry which is preliminary data.</text>
</comment>
<sequence length="67" mass="7869">MTLRNVLACAACTACGKLFVMRIRIWACHLWRNDKRLIRAGHMSASQLILAHKENYDDHQIEFDQKR</sequence>
<name>A0A8S9SL68_BRACR</name>
<proteinExistence type="predicted"/>
<protein>
    <submittedName>
        <fullName evidence="1">Uncharacterized protein</fullName>
    </submittedName>
</protein>
<evidence type="ECO:0000313" key="2">
    <source>
        <dbReference type="Proteomes" id="UP000712600"/>
    </source>
</evidence>
<dbReference type="AlphaFoldDB" id="A0A8S9SL68"/>
<dbReference type="Proteomes" id="UP000712600">
    <property type="component" value="Unassembled WGS sequence"/>
</dbReference>
<reference evidence="1" key="1">
    <citation type="submission" date="2019-12" db="EMBL/GenBank/DDBJ databases">
        <title>Genome sequencing and annotation of Brassica cretica.</title>
        <authorList>
            <person name="Studholme D.J."/>
            <person name="Sarris P."/>
        </authorList>
    </citation>
    <scope>NUCLEOTIDE SEQUENCE</scope>
    <source>
        <strain evidence="1">PFS-109/04</strain>
        <tissue evidence="1">Leaf</tissue>
    </source>
</reference>
<organism evidence="1 2">
    <name type="scientific">Brassica cretica</name>
    <name type="common">Mustard</name>
    <dbReference type="NCBI Taxonomy" id="69181"/>
    <lineage>
        <taxon>Eukaryota</taxon>
        <taxon>Viridiplantae</taxon>
        <taxon>Streptophyta</taxon>
        <taxon>Embryophyta</taxon>
        <taxon>Tracheophyta</taxon>
        <taxon>Spermatophyta</taxon>
        <taxon>Magnoliopsida</taxon>
        <taxon>eudicotyledons</taxon>
        <taxon>Gunneridae</taxon>
        <taxon>Pentapetalae</taxon>
        <taxon>rosids</taxon>
        <taxon>malvids</taxon>
        <taxon>Brassicales</taxon>
        <taxon>Brassicaceae</taxon>
        <taxon>Brassiceae</taxon>
        <taxon>Brassica</taxon>
    </lineage>
</organism>
<gene>
    <name evidence="1" type="ORF">F2Q69_00035907</name>
</gene>
<dbReference type="EMBL" id="QGKX02000004">
    <property type="protein sequence ID" value="KAF3602286.1"/>
    <property type="molecule type" value="Genomic_DNA"/>
</dbReference>